<feature type="region of interest" description="Disordered" evidence="1">
    <location>
        <begin position="312"/>
        <end position="348"/>
    </location>
</feature>
<sequence>MTSWQSNLTQLEQTGKSNQALVKATVSIGGGSSHSESQSSSVANDGSTLKAGGTVSLVATGSGATDANGVATDGDINAVGTRISGTNVVLNAARDINLQSAKDTTQQTSSNSSSNASIGVGFAAGGQQNGFTIELAASGAKGNANGNSVTNRDTTIAASNTLSITSGRDTNLRGAEVSGGTVDANVGRDLNIQSPQDTNTYNSKQSSAGFQASLCIPPICYGTTVSGSASVSQQSIKDNYQSVNQQSGIYAGNGGFNINVGNHTQLDGGVIASTASADKNSLSTQTFGFTNLQNTASYSGSTLGFSVSGAAGQSTPSGVSWTPAQQAGASGPGPTNSQGLGPSGFGAAGMSNSASGTTYAAVSAGTITVRGDAGTGHDSTAGLSRDTANANGSVQNTFNAQNVQDGMAIQQTTGQVGMQVAGDVATYLQNHADQAAEKADKALDAAKKTGNADEIAQANADDVAAHEEADLWSNSGAGRIGLHTVVAGLGAAMGGGSVAGAVGGTIAGDVAGSYTDKALGNTLGGTLLSNIVSGAAGALAGGALGGSAGALSGANGALSADLYNRQLHQAEIDAIRAKAKQLADAGVTSYDDALERLSSQALRDVDSQYAGAHPGVDLQAQAWLDQVQAANPAGYDHMPLFQATTSDRSNPNIEAGTKLTNPDIYAAANRPPIPGTISPRSPDLTALGSGNLKSLENAGISAYNKAVGLALGSAGDSLTLPLIPMTPEETAAAQATGIVTLPFGLLGKGSAAADAATVQSAARAAEIADDLLPDADFAGRGNVRPDLTDHLTNAGLSGKQISGGHDMNNFVSALNDAGGTILSQTENAPGIYEVQYQLPNATKPATKTIFDPSVYPNMADMASTAAGKALMQYQMTGSTVQTVVVDGVQFSVPIKMQNGVPYVPTAFPIGVSK</sequence>
<gene>
    <name evidence="2" type="ORF">FAZ95_00205</name>
</gene>
<dbReference type="EMBL" id="CP040077">
    <property type="protein sequence ID" value="QCP47738.1"/>
    <property type="molecule type" value="Genomic_DNA"/>
</dbReference>
<evidence type="ECO:0000313" key="2">
    <source>
        <dbReference type="EMBL" id="QCP47738.1"/>
    </source>
</evidence>
<dbReference type="CDD" id="cd20686">
    <property type="entry name" value="CdiA-CT_Ec-like"/>
    <property type="match status" value="1"/>
</dbReference>
<dbReference type="AlphaFoldDB" id="A0A4P8IGL7"/>
<proteinExistence type="predicted"/>
<feature type="compositionally biased region" description="Polar residues" evidence="1">
    <location>
        <begin position="312"/>
        <end position="340"/>
    </location>
</feature>
<dbReference type="OrthoDB" id="5666689at2"/>
<keyword evidence="3" id="KW-1185">Reference proteome</keyword>
<reference evidence="2 3" key="1">
    <citation type="submission" date="2019-05" db="EMBL/GenBank/DDBJ databases">
        <title>Burkholderia sp. DHOD12, isolated from subtropical forest soil.</title>
        <authorList>
            <person name="Gao Z.-H."/>
            <person name="Qiu L.-H."/>
        </authorList>
    </citation>
    <scope>NUCLEOTIDE SEQUENCE [LARGE SCALE GENOMIC DNA]</scope>
    <source>
        <strain evidence="2 3">DHOD12</strain>
    </source>
</reference>
<dbReference type="InterPro" id="IPR025157">
    <property type="entry name" value="Hemagglutinin_rpt"/>
</dbReference>
<protein>
    <recommendedName>
        <fullName evidence="4">Filamentous hemagglutinin</fullName>
    </recommendedName>
</protein>
<dbReference type="Pfam" id="PF13332">
    <property type="entry name" value="Fil_haemagg_2"/>
    <property type="match status" value="1"/>
</dbReference>
<evidence type="ECO:0000313" key="3">
    <source>
        <dbReference type="Proteomes" id="UP000298656"/>
    </source>
</evidence>
<dbReference type="KEGG" id="tvl:FAZ95_00205"/>
<organism evidence="2 3">
    <name type="scientific">Trinickia violacea</name>
    <dbReference type="NCBI Taxonomy" id="2571746"/>
    <lineage>
        <taxon>Bacteria</taxon>
        <taxon>Pseudomonadati</taxon>
        <taxon>Pseudomonadota</taxon>
        <taxon>Betaproteobacteria</taxon>
        <taxon>Burkholderiales</taxon>
        <taxon>Burkholderiaceae</taxon>
        <taxon>Trinickia</taxon>
    </lineage>
</organism>
<dbReference type="GO" id="GO:0003824">
    <property type="term" value="F:catalytic activity"/>
    <property type="evidence" value="ECO:0007669"/>
    <property type="project" value="UniProtKB-ARBA"/>
</dbReference>
<evidence type="ECO:0000256" key="1">
    <source>
        <dbReference type="SAM" id="MobiDB-lite"/>
    </source>
</evidence>
<dbReference type="Proteomes" id="UP000298656">
    <property type="component" value="Chromosome 1"/>
</dbReference>
<evidence type="ECO:0008006" key="4">
    <source>
        <dbReference type="Google" id="ProtNLM"/>
    </source>
</evidence>
<name>A0A4P8IGL7_9BURK</name>
<accession>A0A4P8IGL7</accession>